<gene>
    <name evidence="3" type="primary">Gm9876</name>
</gene>
<protein>
    <submittedName>
        <fullName evidence="2">Uncharacterized protein</fullName>
    </submittedName>
</protein>
<reference evidence="2" key="6">
    <citation type="journal article" date="2002" name="Nature">
        <title>Analysis of the mouse transcriptome based on functional annotation of 60,770 full-length cDNAs.</title>
        <authorList>
            <consortium name="The FANTOM Consortium and the RIKEN Genome Exploration Research Group Phase I and II Team"/>
        </authorList>
    </citation>
    <scope>NUCLEOTIDE SEQUENCE</scope>
    <source>
        <strain evidence="2">C57BL/6J</strain>
        <tissue evidence="2">Diencephalon</tissue>
    </source>
</reference>
<evidence type="ECO:0000256" key="1">
    <source>
        <dbReference type="SAM" id="MobiDB-lite"/>
    </source>
</evidence>
<evidence type="ECO:0000313" key="3">
    <source>
        <dbReference type="MGI" id="MGI:3642095"/>
    </source>
</evidence>
<dbReference type="AlphaFoldDB" id="Q8CBV7"/>
<feature type="region of interest" description="Disordered" evidence="1">
    <location>
        <begin position="19"/>
        <end position="83"/>
    </location>
</feature>
<organism evidence="2">
    <name type="scientific">Mus musculus</name>
    <name type="common">Mouse</name>
    <dbReference type="NCBI Taxonomy" id="10090"/>
    <lineage>
        <taxon>Eukaryota</taxon>
        <taxon>Metazoa</taxon>
        <taxon>Chordata</taxon>
        <taxon>Craniata</taxon>
        <taxon>Vertebrata</taxon>
        <taxon>Euteleostomi</taxon>
        <taxon>Mammalia</taxon>
        <taxon>Eutheria</taxon>
        <taxon>Euarchontoglires</taxon>
        <taxon>Glires</taxon>
        <taxon>Rodentia</taxon>
        <taxon>Myomorpha</taxon>
        <taxon>Muroidea</taxon>
        <taxon>Muridae</taxon>
        <taxon>Murinae</taxon>
        <taxon>Mus</taxon>
        <taxon>Mus</taxon>
    </lineage>
</organism>
<dbReference type="MGI" id="MGI:3642095">
    <property type="gene designation" value="Gm9876"/>
</dbReference>
<name>Q8CBV7_MOUSE</name>
<reference evidence="2" key="5">
    <citation type="submission" date="2001-07" db="EMBL/GenBank/DDBJ databases">
        <authorList>
            <person name="Adachi J."/>
            <person name="Aizawa K."/>
            <person name="Akimura T."/>
            <person name="Arakawa T."/>
            <person name="Bono H."/>
            <person name="Carninci P."/>
            <person name="Fukuda S."/>
            <person name="Furuno M."/>
            <person name="Hanagaki T."/>
            <person name="Hara A."/>
            <person name="Hashizume W."/>
            <person name="Hayashida K."/>
            <person name="Hayatsu N."/>
            <person name="Hiramoto K."/>
            <person name="Hiraoka T."/>
            <person name="Hirozane T."/>
            <person name="Hori F."/>
            <person name="Imotani K."/>
            <person name="Ishii Y."/>
            <person name="Itoh M."/>
            <person name="Kagawa I."/>
            <person name="Kasukawa T."/>
            <person name="Katoh H."/>
            <person name="Kawai J."/>
            <person name="Kojima Y."/>
            <person name="Kondo S."/>
            <person name="Konno H."/>
            <person name="Kouda M."/>
            <person name="Koya S."/>
            <person name="Kurihara C."/>
            <person name="Matsuyama T."/>
            <person name="Miyazaki A."/>
            <person name="Murata M."/>
            <person name="Nakamura M."/>
            <person name="Nishi K."/>
            <person name="Nomura K."/>
            <person name="Numazaki R."/>
            <person name="Ohno M."/>
            <person name="Ohsato N."/>
            <person name="Okazaki Y."/>
            <person name="Saito R."/>
            <person name="Saitoh H."/>
            <person name="Sakai C."/>
            <person name="Sakai K."/>
            <person name="Sakazume N."/>
            <person name="Sano H."/>
            <person name="Sasaki D."/>
            <person name="Shibata K."/>
            <person name="Shinagawa A."/>
            <person name="Shiraki T."/>
            <person name="Sogabe Y."/>
            <person name="Tagami M."/>
            <person name="Tagawa A."/>
            <person name="Takahashi F."/>
            <person name="Takaku-Akahira S."/>
            <person name="Takeda Y."/>
            <person name="Tanaka T."/>
            <person name="Tomaru A."/>
            <person name="Toya T."/>
            <person name="Yasunishi A."/>
            <person name="Muramatsu M."/>
            <person name="Hayashizaki Y."/>
        </authorList>
    </citation>
    <scope>NUCLEOTIDE SEQUENCE</scope>
    <source>
        <strain evidence="2">C57BL/6J</strain>
        <tissue evidence="2">Diencephalon</tissue>
    </source>
</reference>
<reference evidence="2" key="7">
    <citation type="journal article" date="2005" name="Science">
        <title>The Transcriptional Landscape of the Mammalian Genome.</title>
        <authorList>
            <consortium name="The FANTOM Consortium"/>
            <consortium name="Riken Genome Exploration Research Group and Genome Science Group (Genome Network Project Core Group)"/>
        </authorList>
    </citation>
    <scope>NUCLEOTIDE SEQUENCE</scope>
    <source>
        <strain evidence="2">C57BL/6J</strain>
        <tissue evidence="2">Diencephalon</tissue>
    </source>
</reference>
<reference evidence="2" key="2">
    <citation type="journal article" date="2000" name="Genome Res.">
        <title>Normalization and subtraction of cap-trapper-selected cDNAs to prepare full-length cDNA libraries for rapid discovery of new genes.</title>
        <authorList>
            <person name="Carninci P."/>
            <person name="Shibata Y."/>
            <person name="Hayatsu N."/>
            <person name="Sugahara Y."/>
            <person name="Shibata K."/>
            <person name="Itoh M."/>
            <person name="Konno H."/>
            <person name="Okazaki Y."/>
            <person name="Muramatsu M."/>
            <person name="Hayashizaki Y."/>
        </authorList>
    </citation>
    <scope>NUCLEOTIDE SEQUENCE</scope>
    <source>
        <strain evidence="2">C57BL/6J</strain>
        <tissue evidence="2">Diencephalon</tissue>
    </source>
</reference>
<sequence>MPAPAPALGKRQEGGHLALAWAGDPSLGSPGHAEHPPAPNQAGFGRLHSPQLGCPCGPARCRPHRARGVPPVQRGALGSGRRGCPDLTSLGWPAYALSEQNRTHSLGTGRKPWPHCRLLGDLGQIRSPL</sequence>
<dbReference type="EMBL" id="AK034506">
    <property type="protein sequence ID" value="BAC28734.1"/>
    <property type="molecule type" value="mRNA"/>
</dbReference>
<evidence type="ECO:0000313" key="2">
    <source>
        <dbReference type="EMBL" id="BAC28734.1"/>
    </source>
</evidence>
<reference evidence="2" key="1">
    <citation type="journal article" date="1999" name="Methods Enzymol.">
        <title>High-efficiency full-length cDNA cloning.</title>
        <authorList>
            <person name="Carninci P."/>
            <person name="Hayashizaki Y."/>
        </authorList>
    </citation>
    <scope>NUCLEOTIDE SEQUENCE</scope>
    <source>
        <strain evidence="2">C57BL/6J</strain>
        <tissue evidence="2">Diencephalon</tissue>
    </source>
</reference>
<dbReference type="AGR" id="MGI:3642095"/>
<reference evidence="2" key="8">
    <citation type="journal article" date="2005" name="Science">
        <title>Antisense Transcription in the Mammalian Transcriptome.</title>
        <authorList>
            <consortium name="RIKEN Genome Exploration Research Group and Genome Science Group (Genome Network Project Core Group) and the FANTOM Consortium"/>
        </authorList>
    </citation>
    <scope>NUCLEOTIDE SEQUENCE</scope>
    <source>
        <strain evidence="2">C57BL/6J</strain>
        <tissue evidence="2">Diencephalon</tissue>
    </source>
</reference>
<reference evidence="2" key="3">
    <citation type="journal article" date="2000" name="Genome Res.">
        <title>RIKEN integrated sequence analysis (RISA) system--384-format sequencing pipeline with 384 multicapillary sequencer.</title>
        <authorList>
            <person name="Shibata K."/>
            <person name="Itoh M."/>
            <person name="Aizawa K."/>
            <person name="Nagaoka S."/>
            <person name="Sasaki N."/>
            <person name="Carninci P."/>
            <person name="Konno H."/>
            <person name="Akiyama J."/>
            <person name="Nishi K."/>
            <person name="Kitsunai T."/>
            <person name="Tashiro H."/>
            <person name="Itoh M."/>
            <person name="Sumi N."/>
            <person name="Ishii Y."/>
            <person name="Nakamura S."/>
            <person name="Hazama M."/>
            <person name="Nishine T."/>
            <person name="Harada A."/>
            <person name="Yamamoto R."/>
            <person name="Matsumoto H."/>
            <person name="Sakaguchi S."/>
            <person name="Ikegami T."/>
            <person name="Kashiwagi K."/>
            <person name="Fujiwake S."/>
            <person name="Inoue K."/>
            <person name="Togawa Y."/>
            <person name="Izawa M."/>
            <person name="Ohara E."/>
            <person name="Watahiki M."/>
            <person name="Yoneda Y."/>
            <person name="Ishikawa T."/>
            <person name="Ozawa K."/>
            <person name="Tanaka T."/>
            <person name="Matsuura S."/>
            <person name="Kawai J."/>
            <person name="Okazaki Y."/>
            <person name="Muramatsu M."/>
            <person name="Inoue Y."/>
            <person name="Kira A."/>
            <person name="Hayashizaki Y."/>
        </authorList>
    </citation>
    <scope>NUCLEOTIDE SEQUENCE</scope>
    <source>
        <strain evidence="2">C57BL/6J</strain>
        <tissue evidence="2">Diencephalon</tissue>
    </source>
</reference>
<proteinExistence type="evidence at transcript level"/>
<accession>Q8CBV7</accession>
<reference evidence="2" key="4">
    <citation type="journal article" date="2001" name="Nature">
        <title>Functional annotation of a full-length mouse cDNA collection.</title>
        <authorList>
            <consortium name="The RIKEN Genome Exploration Research Group Phase II Team and the FANTOM Consortium"/>
        </authorList>
    </citation>
    <scope>NUCLEOTIDE SEQUENCE</scope>
    <source>
        <strain evidence="2">C57BL/6J</strain>
        <tissue evidence="2">Diencephalon</tissue>
    </source>
</reference>